<evidence type="ECO:0000256" key="7">
    <source>
        <dbReference type="ARBA" id="ARBA00022603"/>
    </source>
</evidence>
<keyword evidence="14" id="KW-1015">Disulfide bond</keyword>
<keyword evidence="10" id="KW-0819">tRNA processing</keyword>
<keyword evidence="9" id="KW-0949">S-adenosyl-L-methionine</keyword>
<dbReference type="RefSeq" id="WP_013968890.1">
    <property type="nucleotide sequence ID" value="NC_015732.1"/>
</dbReference>
<dbReference type="SFLD" id="SFLDS00029">
    <property type="entry name" value="Radical_SAM"/>
    <property type="match status" value="1"/>
</dbReference>
<dbReference type="eggNOG" id="COG0820">
    <property type="taxonomic scope" value="Bacteria"/>
</dbReference>
<keyword evidence="6" id="KW-0698">rRNA processing</keyword>
<dbReference type="Gene3D" id="1.10.150.530">
    <property type="match status" value="1"/>
</dbReference>
<dbReference type="GO" id="GO:0070475">
    <property type="term" value="P:rRNA base methylation"/>
    <property type="evidence" value="ECO:0007669"/>
    <property type="project" value="InterPro"/>
</dbReference>
<dbReference type="OrthoDB" id="9793973at2"/>
<evidence type="ECO:0000259" key="15">
    <source>
        <dbReference type="PROSITE" id="PS51918"/>
    </source>
</evidence>
<dbReference type="InterPro" id="IPR027492">
    <property type="entry name" value="RNA_MTrfase_RlmN"/>
</dbReference>
<dbReference type="InterPro" id="IPR013785">
    <property type="entry name" value="Aldolase_TIM"/>
</dbReference>
<dbReference type="CDD" id="cd01335">
    <property type="entry name" value="Radical_SAM"/>
    <property type="match status" value="1"/>
</dbReference>
<dbReference type="GO" id="GO:0046872">
    <property type="term" value="F:metal ion binding"/>
    <property type="evidence" value="ECO:0007669"/>
    <property type="project" value="UniProtKB-KW"/>
</dbReference>
<dbReference type="PANTHER" id="PTHR30544:SF5">
    <property type="entry name" value="RADICAL SAM CORE DOMAIN-CONTAINING PROTEIN"/>
    <property type="match status" value="1"/>
</dbReference>
<evidence type="ECO:0000256" key="13">
    <source>
        <dbReference type="ARBA" id="ARBA00023014"/>
    </source>
</evidence>
<dbReference type="AlphaFoldDB" id="F8EXJ9"/>
<dbReference type="InterPro" id="IPR004383">
    <property type="entry name" value="rRNA_lsu_MTrfase_RlmN/Cfr"/>
</dbReference>
<protein>
    <submittedName>
        <fullName evidence="16">Radical SAM enzyme, Cfr family</fullName>
    </submittedName>
</protein>
<dbReference type="EMBL" id="CP002868">
    <property type="protein sequence ID" value="AEJ19580.1"/>
    <property type="molecule type" value="Genomic_DNA"/>
</dbReference>
<dbReference type="GO" id="GO:0030488">
    <property type="term" value="P:tRNA methylation"/>
    <property type="evidence" value="ECO:0007669"/>
    <property type="project" value="InterPro"/>
</dbReference>
<keyword evidence="7" id="KW-0489">Methyltransferase</keyword>
<evidence type="ECO:0000256" key="8">
    <source>
        <dbReference type="ARBA" id="ARBA00022679"/>
    </source>
</evidence>
<dbReference type="SFLD" id="SFLDG01062">
    <property type="entry name" value="methyltransferase_(Class_A)"/>
    <property type="match status" value="1"/>
</dbReference>
<evidence type="ECO:0000256" key="9">
    <source>
        <dbReference type="ARBA" id="ARBA00022691"/>
    </source>
</evidence>
<evidence type="ECO:0000256" key="12">
    <source>
        <dbReference type="ARBA" id="ARBA00023004"/>
    </source>
</evidence>
<dbReference type="Pfam" id="PF21016">
    <property type="entry name" value="RlmN_N"/>
    <property type="match status" value="1"/>
</dbReference>
<dbReference type="GO" id="GO:0008173">
    <property type="term" value="F:RNA methyltransferase activity"/>
    <property type="evidence" value="ECO:0007669"/>
    <property type="project" value="InterPro"/>
</dbReference>
<evidence type="ECO:0000256" key="3">
    <source>
        <dbReference type="ARBA" id="ARBA00007544"/>
    </source>
</evidence>
<dbReference type="InterPro" id="IPR006638">
    <property type="entry name" value="Elp3/MiaA/NifB-like_rSAM"/>
</dbReference>
<dbReference type="InterPro" id="IPR007197">
    <property type="entry name" value="rSAM"/>
</dbReference>
<dbReference type="Proteomes" id="UP000000503">
    <property type="component" value="Chromosome"/>
</dbReference>
<evidence type="ECO:0000256" key="5">
    <source>
        <dbReference type="ARBA" id="ARBA00022490"/>
    </source>
</evidence>
<comment type="similarity">
    <text evidence="3">Belongs to the radical SAM superfamily. RlmN family.</text>
</comment>
<dbReference type="InterPro" id="IPR048641">
    <property type="entry name" value="RlmN_N"/>
</dbReference>
<dbReference type="GO" id="GO:0005737">
    <property type="term" value="C:cytoplasm"/>
    <property type="evidence" value="ECO:0007669"/>
    <property type="project" value="UniProtKB-SubCell"/>
</dbReference>
<evidence type="ECO:0000256" key="10">
    <source>
        <dbReference type="ARBA" id="ARBA00022694"/>
    </source>
</evidence>
<evidence type="ECO:0000313" key="16">
    <source>
        <dbReference type="EMBL" id="AEJ19580.1"/>
    </source>
</evidence>
<dbReference type="HOGENOM" id="CLU_029101_0_0_12"/>
<evidence type="ECO:0000256" key="6">
    <source>
        <dbReference type="ARBA" id="ARBA00022552"/>
    </source>
</evidence>
<dbReference type="Gene3D" id="3.20.20.70">
    <property type="entry name" value="Aldolase class I"/>
    <property type="match status" value="1"/>
</dbReference>
<keyword evidence="13" id="KW-0411">Iron-sulfur</keyword>
<dbReference type="STRING" id="744872.Spica_1435"/>
<dbReference type="PROSITE" id="PS51918">
    <property type="entry name" value="RADICAL_SAM"/>
    <property type="match status" value="1"/>
</dbReference>
<evidence type="ECO:0000256" key="1">
    <source>
        <dbReference type="ARBA" id="ARBA00001966"/>
    </source>
</evidence>
<evidence type="ECO:0000256" key="11">
    <source>
        <dbReference type="ARBA" id="ARBA00022723"/>
    </source>
</evidence>
<comment type="subcellular location">
    <subcellularLocation>
        <location evidence="2">Cytoplasm</location>
    </subcellularLocation>
</comment>
<reference evidence="17" key="1">
    <citation type="journal article" date="2013" name="Stand. Genomic Sci.">
        <title>Genome sequence of the thermophilic fresh-water bacterium Spirochaeta caldaria type strain (H1(T)), reclassification of Spirochaeta caldaria, Spirochaeta stenostrepta, and Spirochaeta zuelzerae in the genus Treponema as Treponema caldaria comb. nov., Treponema stenostrepta comb. nov., and Treponema zuelzerae comb. nov., and emendation of the genus Treponema.</title>
        <authorList>
            <person name="Abt B."/>
            <person name="Goker M."/>
            <person name="Scheuner C."/>
            <person name="Han C."/>
            <person name="Lu M."/>
            <person name="Misra M."/>
            <person name="Lapidus A."/>
            <person name="Nolan M."/>
            <person name="Lucas S."/>
            <person name="Hammon N."/>
            <person name="Deshpande S."/>
            <person name="Cheng J.F."/>
            <person name="Tapia R."/>
            <person name="Goodwin L.A."/>
            <person name="Pitluck S."/>
            <person name="Liolios K."/>
            <person name="Pagani I."/>
            <person name="Ivanova N."/>
            <person name="Mavromatis K."/>
            <person name="Mikhailova N."/>
            <person name="Huntemann M."/>
            <person name="Pati A."/>
            <person name="Chen A."/>
            <person name="Palaniappan K."/>
            <person name="Land M."/>
            <person name="Hauser L."/>
            <person name="Jeffries C.D."/>
            <person name="Rohde M."/>
            <person name="Spring S."/>
            <person name="Gronow S."/>
            <person name="Detter J.C."/>
            <person name="Bristow J."/>
            <person name="Eisen J.A."/>
            <person name="Markowitz V."/>
            <person name="Hugenholtz P."/>
            <person name="Kyrpides N.C."/>
            <person name="Woyke T."/>
            <person name="Klenk H.P."/>
        </authorList>
    </citation>
    <scope>NUCLEOTIDE SEQUENCE</scope>
    <source>
        <strain evidence="17">ATCC 51460 / DSM 7334 / H1</strain>
    </source>
</reference>
<dbReference type="PANTHER" id="PTHR30544">
    <property type="entry name" value="23S RRNA METHYLTRANSFERASE"/>
    <property type="match status" value="1"/>
</dbReference>
<name>F8EXJ9_GRAC1</name>
<comment type="cofactor">
    <cofactor evidence="1">
        <name>[4Fe-4S] cluster</name>
        <dbReference type="ChEBI" id="CHEBI:49883"/>
    </cofactor>
</comment>
<dbReference type="GO" id="GO:0051539">
    <property type="term" value="F:4 iron, 4 sulfur cluster binding"/>
    <property type="evidence" value="ECO:0007669"/>
    <property type="project" value="UniProtKB-KW"/>
</dbReference>
<evidence type="ECO:0000313" key="17">
    <source>
        <dbReference type="Proteomes" id="UP000000503"/>
    </source>
</evidence>
<accession>F8EXJ9</accession>
<evidence type="ECO:0000256" key="2">
    <source>
        <dbReference type="ARBA" id="ARBA00004496"/>
    </source>
</evidence>
<keyword evidence="17" id="KW-1185">Reference proteome</keyword>
<feature type="domain" description="Radical SAM core" evidence="15">
    <location>
        <begin position="96"/>
        <end position="329"/>
    </location>
</feature>
<dbReference type="SUPFAM" id="SSF102114">
    <property type="entry name" value="Radical SAM enzymes"/>
    <property type="match status" value="1"/>
</dbReference>
<dbReference type="InterPro" id="IPR058240">
    <property type="entry name" value="rSAM_sf"/>
</dbReference>
<dbReference type="InterPro" id="IPR040072">
    <property type="entry name" value="Methyltransferase_A"/>
</dbReference>
<proteinExistence type="inferred from homology"/>
<dbReference type="SFLD" id="SFLDF00275">
    <property type="entry name" value="adenosine_C2_methyltransferase"/>
    <property type="match status" value="1"/>
</dbReference>
<keyword evidence="8" id="KW-0808">Transferase</keyword>
<organism evidence="16 17">
    <name type="scientific">Gracilinema caldarium (strain ATCC 51460 / DSM 7334 / H1)</name>
    <name type="common">Treponema caldarium</name>
    <dbReference type="NCBI Taxonomy" id="744872"/>
    <lineage>
        <taxon>Bacteria</taxon>
        <taxon>Pseudomonadati</taxon>
        <taxon>Spirochaetota</taxon>
        <taxon>Spirochaetia</taxon>
        <taxon>Spirochaetales</taxon>
        <taxon>Breznakiellaceae</taxon>
        <taxon>Gracilinema</taxon>
    </lineage>
</organism>
<gene>
    <name evidence="16" type="ordered locus">Spica_1435</name>
</gene>
<dbReference type="SMART" id="SM00729">
    <property type="entry name" value="Elp3"/>
    <property type="match status" value="1"/>
</dbReference>
<dbReference type="NCBIfam" id="TIGR00048">
    <property type="entry name" value="rRNA_mod_RlmN"/>
    <property type="match status" value="1"/>
</dbReference>
<dbReference type="PIRSF" id="PIRSF006004">
    <property type="entry name" value="CHP00048"/>
    <property type="match status" value="1"/>
</dbReference>
<sequence length="347" mass="37932">MGIQSISGYTLAELTAQLKPLPAFRAKQIFKWLARGITSFEAMTDLSQELRKELAERFLVIETTITNTLIDTDGTIKLQITLQDGTKIEAVVLVDGEGRKTACISTQVGCPMACAFCKTGSLGFLRNLSAAEISEQLYHCRSVAGDIANIVIMGMGEPLLNLENLRKAMAIWSDPAGLGMSRRRMTISTSGIISGILDLADHGPEVRLAISLTTADPLLRELLMPVTKANPLAELKEALRYFQSKQDKRITLEAVMLGGLNTRKEDALAIADFAKGLDVIINLIPWNPVEGMGIQGKTFQEPTDREIDFMVKLLEQRGLTVTRRYRKGRGVSGACGQLGSVDSFNID</sequence>
<dbReference type="Pfam" id="PF04055">
    <property type="entry name" value="Radical_SAM"/>
    <property type="match status" value="1"/>
</dbReference>
<evidence type="ECO:0000256" key="4">
    <source>
        <dbReference type="ARBA" id="ARBA00022485"/>
    </source>
</evidence>
<dbReference type="KEGG" id="scd:Spica_1435"/>
<keyword evidence="5" id="KW-0963">Cytoplasm</keyword>
<evidence type="ECO:0000256" key="14">
    <source>
        <dbReference type="ARBA" id="ARBA00023157"/>
    </source>
</evidence>
<keyword evidence="11" id="KW-0479">Metal-binding</keyword>
<keyword evidence="12" id="KW-0408">Iron</keyword>
<keyword evidence="4" id="KW-0004">4Fe-4S</keyword>